<dbReference type="AlphaFoldDB" id="A0A0C3NT27"/>
<name>A0A0C3NT27_PISTI</name>
<feature type="compositionally biased region" description="Basic and acidic residues" evidence="1">
    <location>
        <begin position="103"/>
        <end position="115"/>
    </location>
</feature>
<proteinExistence type="predicted"/>
<evidence type="ECO:0000313" key="2">
    <source>
        <dbReference type="EMBL" id="KIO04055.1"/>
    </source>
</evidence>
<dbReference type="HOGENOM" id="CLU_2038988_0_0_1"/>
<sequence>MALAVSKAEREVQGSESVRDWCISYSNTACDVLAVYDASRVHTGYKAQSFRLSSKPTRDRNRTQSFDVLALQRQIKDLKRCSSAEQSCSEREHPRTYPSADVTSRRQRETPRRTQEVYWGT</sequence>
<feature type="region of interest" description="Disordered" evidence="1">
    <location>
        <begin position="83"/>
        <end position="121"/>
    </location>
</feature>
<organism evidence="2 3">
    <name type="scientific">Pisolithus tinctorius Marx 270</name>
    <dbReference type="NCBI Taxonomy" id="870435"/>
    <lineage>
        <taxon>Eukaryota</taxon>
        <taxon>Fungi</taxon>
        <taxon>Dikarya</taxon>
        <taxon>Basidiomycota</taxon>
        <taxon>Agaricomycotina</taxon>
        <taxon>Agaricomycetes</taxon>
        <taxon>Agaricomycetidae</taxon>
        <taxon>Boletales</taxon>
        <taxon>Sclerodermatineae</taxon>
        <taxon>Pisolithaceae</taxon>
        <taxon>Pisolithus</taxon>
    </lineage>
</organism>
<accession>A0A0C3NT27</accession>
<dbReference type="InParanoid" id="A0A0C3NT27"/>
<gene>
    <name evidence="2" type="ORF">M404DRAFT_600049</name>
</gene>
<evidence type="ECO:0000313" key="3">
    <source>
        <dbReference type="Proteomes" id="UP000054217"/>
    </source>
</evidence>
<reference evidence="2 3" key="1">
    <citation type="submission" date="2014-04" db="EMBL/GenBank/DDBJ databases">
        <authorList>
            <consortium name="DOE Joint Genome Institute"/>
            <person name="Kuo A."/>
            <person name="Kohler A."/>
            <person name="Costa M.D."/>
            <person name="Nagy L.G."/>
            <person name="Floudas D."/>
            <person name="Copeland A."/>
            <person name="Barry K.W."/>
            <person name="Cichocki N."/>
            <person name="Veneault-Fourrey C."/>
            <person name="LaButti K."/>
            <person name="Lindquist E.A."/>
            <person name="Lipzen A."/>
            <person name="Lundell T."/>
            <person name="Morin E."/>
            <person name="Murat C."/>
            <person name="Sun H."/>
            <person name="Tunlid A."/>
            <person name="Henrissat B."/>
            <person name="Grigoriev I.V."/>
            <person name="Hibbett D.S."/>
            <person name="Martin F."/>
            <person name="Nordberg H.P."/>
            <person name="Cantor M.N."/>
            <person name="Hua S.X."/>
        </authorList>
    </citation>
    <scope>NUCLEOTIDE SEQUENCE [LARGE SCALE GENOMIC DNA]</scope>
    <source>
        <strain evidence="2 3">Marx 270</strain>
    </source>
</reference>
<dbReference type="EMBL" id="KN831973">
    <property type="protein sequence ID" value="KIO04055.1"/>
    <property type="molecule type" value="Genomic_DNA"/>
</dbReference>
<reference evidence="3" key="2">
    <citation type="submission" date="2015-01" db="EMBL/GenBank/DDBJ databases">
        <title>Evolutionary Origins and Diversification of the Mycorrhizal Mutualists.</title>
        <authorList>
            <consortium name="DOE Joint Genome Institute"/>
            <consortium name="Mycorrhizal Genomics Consortium"/>
            <person name="Kohler A."/>
            <person name="Kuo A."/>
            <person name="Nagy L.G."/>
            <person name="Floudas D."/>
            <person name="Copeland A."/>
            <person name="Barry K.W."/>
            <person name="Cichocki N."/>
            <person name="Veneault-Fourrey C."/>
            <person name="LaButti K."/>
            <person name="Lindquist E.A."/>
            <person name="Lipzen A."/>
            <person name="Lundell T."/>
            <person name="Morin E."/>
            <person name="Murat C."/>
            <person name="Riley R."/>
            <person name="Ohm R."/>
            <person name="Sun H."/>
            <person name="Tunlid A."/>
            <person name="Henrissat B."/>
            <person name="Grigoriev I.V."/>
            <person name="Hibbett D.S."/>
            <person name="Martin F."/>
        </authorList>
    </citation>
    <scope>NUCLEOTIDE SEQUENCE [LARGE SCALE GENOMIC DNA]</scope>
    <source>
        <strain evidence="3">Marx 270</strain>
    </source>
</reference>
<protein>
    <submittedName>
        <fullName evidence="2">Uncharacterized protein</fullName>
    </submittedName>
</protein>
<evidence type="ECO:0000256" key="1">
    <source>
        <dbReference type="SAM" id="MobiDB-lite"/>
    </source>
</evidence>
<dbReference type="Proteomes" id="UP000054217">
    <property type="component" value="Unassembled WGS sequence"/>
</dbReference>
<feature type="compositionally biased region" description="Basic and acidic residues" evidence="1">
    <location>
        <begin position="83"/>
        <end position="95"/>
    </location>
</feature>
<keyword evidence="3" id="KW-1185">Reference proteome</keyword>